<evidence type="ECO:0000313" key="3">
    <source>
        <dbReference type="Proteomes" id="UP001301797"/>
    </source>
</evidence>
<evidence type="ECO:0000259" key="1">
    <source>
        <dbReference type="Pfam" id="PF03551"/>
    </source>
</evidence>
<dbReference type="PANTHER" id="PTHR43252:SF2">
    <property type="entry name" value="TRANSCRIPTION REGULATOR, PADR-LIKE FAMILY"/>
    <property type="match status" value="1"/>
</dbReference>
<accession>A0AA97FFB3</accession>
<dbReference type="Gene3D" id="1.10.10.10">
    <property type="entry name" value="Winged helix-like DNA-binding domain superfamily/Winged helix DNA-binding domain"/>
    <property type="match status" value="1"/>
</dbReference>
<dbReference type="EMBL" id="CP043875">
    <property type="protein sequence ID" value="WOF17134.1"/>
    <property type="molecule type" value="Genomic_DNA"/>
</dbReference>
<dbReference type="InterPro" id="IPR005149">
    <property type="entry name" value="Tscrpt_reg_PadR_N"/>
</dbReference>
<organism evidence="2 3">
    <name type="scientific">Methanochimaera problematica</name>
    <dbReference type="NCBI Taxonomy" id="2609417"/>
    <lineage>
        <taxon>Archaea</taxon>
        <taxon>Methanobacteriati</taxon>
        <taxon>Methanobacteriota</taxon>
        <taxon>Stenosarchaea group</taxon>
        <taxon>Methanomicrobia</taxon>
        <taxon>Methanomicrobiales</taxon>
        <taxon>Methanomicrobiaceae</taxon>
        <taxon>Methanochimaera</taxon>
    </lineage>
</organism>
<dbReference type="InterPro" id="IPR036390">
    <property type="entry name" value="WH_DNA-bd_sf"/>
</dbReference>
<dbReference type="RefSeq" id="WP_317136591.1">
    <property type="nucleotide sequence ID" value="NZ_CP043875.1"/>
</dbReference>
<dbReference type="InterPro" id="IPR036388">
    <property type="entry name" value="WH-like_DNA-bd_sf"/>
</dbReference>
<reference evidence="2 3" key="1">
    <citation type="submission" date="2019-09" db="EMBL/GenBank/DDBJ databases">
        <title>The complete genome of Methanoplanus sp. FWC-SCC4.</title>
        <authorList>
            <person name="Chen S.-C."/>
            <person name="Zhou Y.-Z."/>
            <person name="Lai M.-C."/>
        </authorList>
    </citation>
    <scope>NUCLEOTIDE SEQUENCE [LARGE SCALE GENOMIC DNA]</scope>
    <source>
        <strain evidence="2 3">FWC-SCC4</strain>
    </source>
</reference>
<dbReference type="PANTHER" id="PTHR43252">
    <property type="entry name" value="TRANSCRIPTIONAL REGULATOR YQJI"/>
    <property type="match status" value="1"/>
</dbReference>
<dbReference type="Proteomes" id="UP001301797">
    <property type="component" value="Chromosome"/>
</dbReference>
<dbReference type="AlphaFoldDB" id="A0AA97FFB3"/>
<proteinExistence type="predicted"/>
<dbReference type="KEGG" id="mefw:F1737_10820"/>
<keyword evidence="3" id="KW-1185">Reference proteome</keyword>
<name>A0AA97FFB3_9EURY</name>
<protein>
    <submittedName>
        <fullName evidence="2">PadR family transcriptional regulator</fullName>
    </submittedName>
</protein>
<dbReference type="GeneID" id="85230667"/>
<sequence>MRSPPGFMEGRNRRRGRGLIQLYILHSLKKEPKSGYDILKEISDKTKGAWVPSKGTLYPMLKKMEDEGLITISETGKRSKNIFGLTEDGKTTLEGIIKGREEEREKMYIFRNLLFEIFGDESESVRANLMEIRFLAEKIPDDKQGKAKSLVKKCLEDLKRLDSDESGKC</sequence>
<evidence type="ECO:0000313" key="2">
    <source>
        <dbReference type="EMBL" id="WOF17134.1"/>
    </source>
</evidence>
<feature type="domain" description="Transcription regulator PadR N-terminal" evidence="1">
    <location>
        <begin position="24"/>
        <end position="94"/>
    </location>
</feature>
<dbReference type="SUPFAM" id="SSF46785">
    <property type="entry name" value="Winged helix' DNA-binding domain"/>
    <property type="match status" value="1"/>
</dbReference>
<gene>
    <name evidence="2" type="ORF">F1737_10820</name>
</gene>
<dbReference type="Pfam" id="PF03551">
    <property type="entry name" value="PadR"/>
    <property type="match status" value="1"/>
</dbReference>